<dbReference type="AlphaFoldDB" id="A0A2T5BT98"/>
<evidence type="ECO:0000256" key="2">
    <source>
        <dbReference type="ARBA" id="ARBA00022692"/>
    </source>
</evidence>
<feature type="transmembrane region" description="Helical" evidence="5">
    <location>
        <begin position="68"/>
        <end position="95"/>
    </location>
</feature>
<evidence type="ECO:0000313" key="7">
    <source>
        <dbReference type="Proteomes" id="UP000243859"/>
    </source>
</evidence>
<dbReference type="RefSeq" id="WP_107891768.1">
    <property type="nucleotide sequence ID" value="NZ_NHSI01000046.1"/>
</dbReference>
<feature type="transmembrane region" description="Helical" evidence="5">
    <location>
        <begin position="188"/>
        <end position="219"/>
    </location>
</feature>
<dbReference type="EMBL" id="QAAA01000006">
    <property type="protein sequence ID" value="PTN02539.1"/>
    <property type="molecule type" value="Genomic_DNA"/>
</dbReference>
<accession>A0A2T5BT98</accession>
<feature type="transmembrane region" description="Helical" evidence="5">
    <location>
        <begin position="149"/>
        <end position="167"/>
    </location>
</feature>
<keyword evidence="4 5" id="KW-0472">Membrane</keyword>
<organism evidence="6 7">
    <name type="scientific">Rhodovulum imhoffii</name>
    <dbReference type="NCBI Taxonomy" id="365340"/>
    <lineage>
        <taxon>Bacteria</taxon>
        <taxon>Pseudomonadati</taxon>
        <taxon>Pseudomonadota</taxon>
        <taxon>Alphaproteobacteria</taxon>
        <taxon>Rhodobacterales</taxon>
        <taxon>Paracoccaceae</taxon>
        <taxon>Rhodovulum</taxon>
    </lineage>
</organism>
<dbReference type="OrthoDB" id="5421146at2"/>
<evidence type="ECO:0000313" key="6">
    <source>
        <dbReference type="EMBL" id="PTN02539.1"/>
    </source>
</evidence>
<keyword evidence="2 5" id="KW-0812">Transmembrane</keyword>
<proteinExistence type="predicted"/>
<evidence type="ECO:0000256" key="1">
    <source>
        <dbReference type="ARBA" id="ARBA00004141"/>
    </source>
</evidence>
<gene>
    <name evidence="6" type="ORF">C8N32_106112</name>
</gene>
<name>A0A2T5BT98_9RHOB</name>
<dbReference type="Proteomes" id="UP000243859">
    <property type="component" value="Unassembled WGS sequence"/>
</dbReference>
<reference evidence="6 7" key="1">
    <citation type="submission" date="2018-04" db="EMBL/GenBank/DDBJ databases">
        <title>Genomic Encyclopedia of Archaeal and Bacterial Type Strains, Phase II (KMG-II): from individual species to whole genera.</title>
        <authorList>
            <person name="Goeker M."/>
        </authorList>
    </citation>
    <scope>NUCLEOTIDE SEQUENCE [LARGE SCALE GENOMIC DNA]</scope>
    <source>
        <strain evidence="6 7">DSM 18064</strain>
    </source>
</reference>
<dbReference type="Pfam" id="PF07264">
    <property type="entry name" value="EI24"/>
    <property type="match status" value="1"/>
</dbReference>
<evidence type="ECO:0000256" key="5">
    <source>
        <dbReference type="SAM" id="Phobius"/>
    </source>
</evidence>
<evidence type="ECO:0000256" key="4">
    <source>
        <dbReference type="ARBA" id="ARBA00023136"/>
    </source>
</evidence>
<keyword evidence="3 5" id="KW-1133">Transmembrane helix</keyword>
<dbReference type="InterPro" id="IPR059112">
    <property type="entry name" value="CysZ/EI24"/>
</dbReference>
<comment type="subcellular location">
    <subcellularLocation>
        <location evidence="1">Membrane</location>
        <topology evidence="1">Multi-pass membrane protein</topology>
    </subcellularLocation>
</comment>
<keyword evidence="7" id="KW-1185">Reference proteome</keyword>
<evidence type="ECO:0000256" key="3">
    <source>
        <dbReference type="ARBA" id="ARBA00022989"/>
    </source>
</evidence>
<sequence length="230" mass="25127">MIFSAFLKSIAQFSDPRFRRVLWMGLGLTILLLAAVYGLTFLAIGVFVPESISLPWLGEVTWVDNILSGASLALMLVMSAFLMVPVASAFTGLFLDDVAEAVEARHHPDLPAPPRIAVLSQIRDAVGFFGIVVGVNIAALVLYLPAGPFAPLLFWAVNGYLLGREYFQMAAMRRIGRAPAQALRKRHWVTIFMAGLLMAVPLSLPLINLFIPILGAAVFTHLFHRLEKGA</sequence>
<feature type="transmembrane region" description="Helical" evidence="5">
    <location>
        <begin position="21"/>
        <end position="48"/>
    </location>
</feature>
<comment type="caution">
    <text evidence="6">The sequence shown here is derived from an EMBL/GenBank/DDBJ whole genome shotgun (WGS) entry which is preliminary data.</text>
</comment>
<protein>
    <submittedName>
        <fullName evidence="6">Uncharacterized protein involved in cysteine biosynthesis</fullName>
    </submittedName>
</protein>
<feature type="transmembrane region" description="Helical" evidence="5">
    <location>
        <begin position="125"/>
        <end position="143"/>
    </location>
</feature>